<organism evidence="3 4">
    <name type="scientific">Cognatishimia activa</name>
    <dbReference type="NCBI Taxonomy" id="1715691"/>
    <lineage>
        <taxon>Bacteria</taxon>
        <taxon>Pseudomonadati</taxon>
        <taxon>Pseudomonadota</taxon>
        <taxon>Alphaproteobacteria</taxon>
        <taxon>Rhodobacterales</taxon>
        <taxon>Paracoccaceae</taxon>
        <taxon>Cognatishimia</taxon>
    </lineage>
</organism>
<dbReference type="CDD" id="cd02440">
    <property type="entry name" value="AdoMet_MTases"/>
    <property type="match status" value="1"/>
</dbReference>
<dbReference type="GO" id="GO:0052913">
    <property type="term" value="F:16S rRNA (guanine(966)-N(2))-methyltransferase activity"/>
    <property type="evidence" value="ECO:0007669"/>
    <property type="project" value="UniProtKB-EC"/>
</dbReference>
<dbReference type="PIRSF" id="PIRSF004553">
    <property type="entry name" value="CHP00095"/>
    <property type="match status" value="1"/>
</dbReference>
<dbReference type="Pfam" id="PF03602">
    <property type="entry name" value="Cons_hypoth95"/>
    <property type="match status" value="1"/>
</dbReference>
<dbReference type="PANTHER" id="PTHR43542">
    <property type="entry name" value="METHYLTRANSFERASE"/>
    <property type="match status" value="1"/>
</dbReference>
<dbReference type="PROSITE" id="PS00092">
    <property type="entry name" value="N6_MTASE"/>
    <property type="match status" value="1"/>
</dbReference>
<proteinExistence type="predicted"/>
<dbReference type="InterPro" id="IPR029063">
    <property type="entry name" value="SAM-dependent_MTases_sf"/>
</dbReference>
<dbReference type="InterPro" id="IPR002052">
    <property type="entry name" value="DNA_methylase_N6_adenine_CS"/>
</dbReference>
<dbReference type="OrthoDB" id="9803017at2"/>
<dbReference type="GO" id="GO:0003676">
    <property type="term" value="F:nucleic acid binding"/>
    <property type="evidence" value="ECO:0007669"/>
    <property type="project" value="InterPro"/>
</dbReference>
<dbReference type="EC" id="2.1.1.171" evidence="3"/>
<evidence type="ECO:0000256" key="2">
    <source>
        <dbReference type="ARBA" id="ARBA00022679"/>
    </source>
</evidence>
<keyword evidence="4" id="KW-1185">Reference proteome</keyword>
<accession>A0A0N7MB87</accession>
<sequence length="189" mass="20110">MRIVAGQFKGTALASVGKGDASAHLRPTTDRVRENLFNVLMGGKFGDPITGARVLDLFAGTGALGLEALSRGAEAVCFVDDGRKAQSLIRQNIQITKSKAACRVLARDAARLPANTEEAFDLIILDPPYGKNLGGKALVAATEGGWIAKEALVVFEENAPQLAPPGFELLDQRKYGDTHVTFLEYQGIA</sequence>
<dbReference type="STRING" id="1715691.TA5113_00266"/>
<dbReference type="RefSeq" id="WP_058313701.1">
    <property type="nucleotide sequence ID" value="NZ_CYTO01000004.1"/>
</dbReference>
<evidence type="ECO:0000313" key="3">
    <source>
        <dbReference type="EMBL" id="CUK24720.1"/>
    </source>
</evidence>
<dbReference type="InterPro" id="IPR004398">
    <property type="entry name" value="RNA_MeTrfase_RsmD"/>
</dbReference>
<dbReference type="EMBL" id="CYUE01000002">
    <property type="protein sequence ID" value="CUK24720.1"/>
    <property type="molecule type" value="Genomic_DNA"/>
</dbReference>
<evidence type="ECO:0000256" key="1">
    <source>
        <dbReference type="ARBA" id="ARBA00022603"/>
    </source>
</evidence>
<dbReference type="Proteomes" id="UP000051184">
    <property type="component" value="Unassembled WGS sequence"/>
</dbReference>
<keyword evidence="1 3" id="KW-0489">Methyltransferase</keyword>
<name>A0A0N7MB87_9RHOB</name>
<evidence type="ECO:0000313" key="4">
    <source>
        <dbReference type="Proteomes" id="UP000051184"/>
    </source>
</evidence>
<reference evidence="4" key="1">
    <citation type="submission" date="2015-09" db="EMBL/GenBank/DDBJ databases">
        <authorList>
            <person name="Rodrigo-Torres Lidia"/>
            <person name="Arahal R.David."/>
        </authorList>
    </citation>
    <scope>NUCLEOTIDE SEQUENCE [LARGE SCALE GENOMIC DNA]</scope>
    <source>
        <strain evidence="4">CECT 5114</strain>
    </source>
</reference>
<dbReference type="SUPFAM" id="SSF53335">
    <property type="entry name" value="S-adenosyl-L-methionine-dependent methyltransferases"/>
    <property type="match status" value="1"/>
</dbReference>
<keyword evidence="2 3" id="KW-0808">Transferase</keyword>
<dbReference type="NCBIfam" id="TIGR00095">
    <property type="entry name" value="16S rRNA (guanine(966)-N(2))-methyltransferase RsmD"/>
    <property type="match status" value="1"/>
</dbReference>
<protein>
    <submittedName>
        <fullName evidence="3">Ribosomal RNA small subunit methyltransferase D</fullName>
        <ecNumber evidence="3">2.1.1.171</ecNumber>
    </submittedName>
</protein>
<dbReference type="AlphaFoldDB" id="A0A0N7MB87"/>
<dbReference type="Gene3D" id="3.40.50.150">
    <property type="entry name" value="Vaccinia Virus protein VP39"/>
    <property type="match status" value="1"/>
</dbReference>
<dbReference type="PANTHER" id="PTHR43542:SF1">
    <property type="entry name" value="METHYLTRANSFERASE"/>
    <property type="match status" value="1"/>
</dbReference>
<gene>
    <name evidence="3" type="primary">rsmD</name>
    <name evidence="3" type="ORF">TA5114_00506</name>
</gene>